<dbReference type="PaxDb" id="35128-Thaps22429"/>
<proteinExistence type="predicted"/>
<dbReference type="GeneID" id="7451345"/>
<feature type="compositionally biased region" description="Low complexity" evidence="1">
    <location>
        <begin position="200"/>
        <end position="214"/>
    </location>
</feature>
<gene>
    <name evidence="3" type="ORF">THAPSDRAFT_22429</name>
</gene>
<evidence type="ECO:0000256" key="1">
    <source>
        <dbReference type="SAM" id="MobiDB-lite"/>
    </source>
</evidence>
<reference evidence="3 4" key="2">
    <citation type="journal article" date="2008" name="Nature">
        <title>The Phaeodactylum genome reveals the evolutionary history of diatom genomes.</title>
        <authorList>
            <person name="Bowler C."/>
            <person name="Allen A.E."/>
            <person name="Badger J.H."/>
            <person name="Grimwood J."/>
            <person name="Jabbari K."/>
            <person name="Kuo A."/>
            <person name="Maheswari U."/>
            <person name="Martens C."/>
            <person name="Maumus F."/>
            <person name="Otillar R.P."/>
            <person name="Rayko E."/>
            <person name="Salamov A."/>
            <person name="Vandepoele K."/>
            <person name="Beszteri B."/>
            <person name="Gruber A."/>
            <person name="Heijde M."/>
            <person name="Katinka M."/>
            <person name="Mock T."/>
            <person name="Valentin K."/>
            <person name="Verret F."/>
            <person name="Berges J.A."/>
            <person name="Brownlee C."/>
            <person name="Cadoret J.P."/>
            <person name="Chiovitti A."/>
            <person name="Choi C.J."/>
            <person name="Coesel S."/>
            <person name="De Martino A."/>
            <person name="Detter J.C."/>
            <person name="Durkin C."/>
            <person name="Falciatore A."/>
            <person name="Fournet J."/>
            <person name="Haruta M."/>
            <person name="Huysman M.J."/>
            <person name="Jenkins B.D."/>
            <person name="Jiroutova K."/>
            <person name="Jorgensen R.E."/>
            <person name="Joubert Y."/>
            <person name="Kaplan A."/>
            <person name="Kroger N."/>
            <person name="Kroth P.G."/>
            <person name="La Roche J."/>
            <person name="Lindquist E."/>
            <person name="Lommer M."/>
            <person name="Martin-Jezequel V."/>
            <person name="Lopez P.J."/>
            <person name="Lucas S."/>
            <person name="Mangogna M."/>
            <person name="McGinnis K."/>
            <person name="Medlin L.K."/>
            <person name="Montsant A."/>
            <person name="Oudot-Le Secq M.P."/>
            <person name="Napoli C."/>
            <person name="Obornik M."/>
            <person name="Parker M.S."/>
            <person name="Petit J.L."/>
            <person name="Porcel B.M."/>
            <person name="Poulsen N."/>
            <person name="Robison M."/>
            <person name="Rychlewski L."/>
            <person name="Rynearson T.A."/>
            <person name="Schmutz J."/>
            <person name="Shapiro H."/>
            <person name="Siaut M."/>
            <person name="Stanley M."/>
            <person name="Sussman M.R."/>
            <person name="Taylor A.R."/>
            <person name="Vardi A."/>
            <person name="von Dassow P."/>
            <person name="Vyverman W."/>
            <person name="Willis A."/>
            <person name="Wyrwicz L.S."/>
            <person name="Rokhsar D.S."/>
            <person name="Weissenbach J."/>
            <person name="Armbrust E.V."/>
            <person name="Green B.R."/>
            <person name="Van de Peer Y."/>
            <person name="Grigoriev I.V."/>
        </authorList>
    </citation>
    <scope>NUCLEOTIDE SEQUENCE [LARGE SCALE GENOMIC DNA]</scope>
    <source>
        <strain evidence="3 4">CCMP1335</strain>
    </source>
</reference>
<feature type="region of interest" description="Disordered" evidence="1">
    <location>
        <begin position="193"/>
        <end position="217"/>
    </location>
</feature>
<evidence type="ECO:0000256" key="2">
    <source>
        <dbReference type="SAM" id="SignalP"/>
    </source>
</evidence>
<dbReference type="InParanoid" id="B8C0B6"/>
<dbReference type="KEGG" id="tps:THAPSDRAFT_22429"/>
<dbReference type="Proteomes" id="UP000001449">
    <property type="component" value="Chromosome 4"/>
</dbReference>
<feature type="signal peptide" evidence="2">
    <location>
        <begin position="1"/>
        <end position="23"/>
    </location>
</feature>
<name>B8C0B6_THAPS</name>
<feature type="chain" id="PRO_5002869241" evidence="2">
    <location>
        <begin position="24"/>
        <end position="801"/>
    </location>
</feature>
<evidence type="ECO:0000313" key="3">
    <source>
        <dbReference type="EMBL" id="EED93490.1"/>
    </source>
</evidence>
<dbReference type="HOGENOM" id="CLU_351453_0_0_1"/>
<keyword evidence="2" id="KW-0732">Signal</keyword>
<dbReference type="OMA" id="NIRPDWF"/>
<dbReference type="EMBL" id="CM000641">
    <property type="protein sequence ID" value="EED93490.1"/>
    <property type="molecule type" value="Genomic_DNA"/>
</dbReference>
<organism evidence="3 4">
    <name type="scientific">Thalassiosira pseudonana</name>
    <name type="common">Marine diatom</name>
    <name type="synonym">Cyclotella nana</name>
    <dbReference type="NCBI Taxonomy" id="35128"/>
    <lineage>
        <taxon>Eukaryota</taxon>
        <taxon>Sar</taxon>
        <taxon>Stramenopiles</taxon>
        <taxon>Ochrophyta</taxon>
        <taxon>Bacillariophyta</taxon>
        <taxon>Coscinodiscophyceae</taxon>
        <taxon>Thalassiosirophycidae</taxon>
        <taxon>Thalassiosirales</taxon>
        <taxon>Thalassiosiraceae</taxon>
        <taxon>Thalassiosira</taxon>
    </lineage>
</organism>
<protein>
    <submittedName>
        <fullName evidence="3">Uncharacterized protein</fullName>
    </submittedName>
</protein>
<reference evidence="3 4" key="1">
    <citation type="journal article" date="2004" name="Science">
        <title>The genome of the diatom Thalassiosira pseudonana: ecology, evolution, and metabolism.</title>
        <authorList>
            <person name="Armbrust E.V."/>
            <person name="Berges J.A."/>
            <person name="Bowler C."/>
            <person name="Green B.R."/>
            <person name="Martinez D."/>
            <person name="Putnam N.H."/>
            <person name="Zhou S."/>
            <person name="Allen A.E."/>
            <person name="Apt K.E."/>
            <person name="Bechner M."/>
            <person name="Brzezinski M.A."/>
            <person name="Chaal B.K."/>
            <person name="Chiovitti A."/>
            <person name="Davis A.K."/>
            <person name="Demarest M.S."/>
            <person name="Detter J.C."/>
            <person name="Glavina T."/>
            <person name="Goodstein D."/>
            <person name="Hadi M.Z."/>
            <person name="Hellsten U."/>
            <person name="Hildebrand M."/>
            <person name="Jenkins B.D."/>
            <person name="Jurka J."/>
            <person name="Kapitonov V.V."/>
            <person name="Kroger N."/>
            <person name="Lau W.W."/>
            <person name="Lane T.W."/>
            <person name="Larimer F.W."/>
            <person name="Lippmeier J.C."/>
            <person name="Lucas S."/>
            <person name="Medina M."/>
            <person name="Montsant A."/>
            <person name="Obornik M."/>
            <person name="Parker M.S."/>
            <person name="Palenik B."/>
            <person name="Pazour G.J."/>
            <person name="Richardson P.M."/>
            <person name="Rynearson T.A."/>
            <person name="Saito M.A."/>
            <person name="Schwartz D.C."/>
            <person name="Thamatrakoln K."/>
            <person name="Valentin K."/>
            <person name="Vardi A."/>
            <person name="Wilkerson F.P."/>
            <person name="Rokhsar D.S."/>
        </authorList>
    </citation>
    <scope>NUCLEOTIDE SEQUENCE [LARGE SCALE GENOMIC DNA]</scope>
    <source>
        <strain evidence="3 4">CCMP1335</strain>
    </source>
</reference>
<dbReference type="RefSeq" id="XP_002289953.1">
    <property type="nucleotide sequence ID" value="XM_002289917.1"/>
</dbReference>
<keyword evidence="4" id="KW-1185">Reference proteome</keyword>
<accession>B8C0B6</accession>
<evidence type="ECO:0000313" key="4">
    <source>
        <dbReference type="Proteomes" id="UP000001449"/>
    </source>
</evidence>
<dbReference type="AlphaFoldDB" id="B8C0B6"/>
<sequence>MITIGTSSSAVLALLFSTSSSSAVVASSSSRPQPKHPLHPKFHAHIKCPYADRWLTKGPEQAARELGLDSSVVFSNNGQYRKLQDDIKGSCAYTAPFSGDSCMEFRGDGWTTDSMTARCAQEGSSTYTEGEGCNIPEVSTAGYCVKDGASDGQQEYQVMIISSAADCDENKMACTTFVGGAFMASSTCDPSVAGGDEAGDASATTTDGGAATSAPDFAFPSTDATASHSCSIAPGAIGAAHQNAFSPGYSTSCPDTPGQESPYMWPLRWAADYESQSMAFGSDKVVFTSRGRTYYSLDNNWKRSDTTYQKGIQRTIGQGPCDESDVDQEWKEQGLNACNKDQTDGTMTTMLHLGNNMYFVSWKNDTAVEPGELDASKIEDCSVINLAVIGNIRPDWFLDKRGDDTDTQYLGNQHLFYDGNVPKLAKQWRKKDFASQYFVMSMMENPAGRMANETEDVAPEDKVNWPLILNIPGEGFGDDSLQRYSNHQLLTEEHDELFSLIERYQEIGGECVAAGGGDVGPPILDVHIPSNLEVDPNSWYSNEYTFSPIWEVPAKEDESMASMTSSAKAVTEVSDRVTVESCYDESTKTIDMSIHYADIEPTSEGTLPWMALGYRPADVCAMTPPSGGNTPIVLVTHASSDVAPQAHAGSLVPEAKSLSSDAFATMYQTLVPLEDTIEYTDVSVEAPMVDSSSTTAVGRASTSAEDTVVLNFKQVVDSKPEVMYLMYAIGSQSQLGFHTTRACFEVTDFPSCPSSQDNGVVIDISEDEESTNGATQASSGSQATASITIALTLAMAALVAF</sequence>
<dbReference type="eggNOG" id="ENOG502R89I">
    <property type="taxonomic scope" value="Eukaryota"/>
</dbReference>